<feature type="active site" evidence="11">
    <location>
        <position position="359"/>
    </location>
</feature>
<feature type="domain" description="Peptidase A1" evidence="15">
    <location>
        <begin position="160"/>
        <end position="464"/>
    </location>
</feature>
<dbReference type="InterPro" id="IPR033121">
    <property type="entry name" value="PEPTIDASE_A1"/>
</dbReference>
<dbReference type="SUPFAM" id="SSF50630">
    <property type="entry name" value="Acid proteases"/>
    <property type="match status" value="1"/>
</dbReference>
<dbReference type="EMBL" id="SKBQ01000051">
    <property type="protein sequence ID" value="TPX10987.1"/>
    <property type="molecule type" value="Genomic_DNA"/>
</dbReference>
<dbReference type="GO" id="GO:0005886">
    <property type="term" value="C:plasma membrane"/>
    <property type="evidence" value="ECO:0007669"/>
    <property type="project" value="UniProtKB-SubCell"/>
</dbReference>
<dbReference type="GeneID" id="41975471"/>
<name>A0A507AU19_9PEZI</name>
<dbReference type="Proteomes" id="UP000319257">
    <property type="component" value="Unassembled WGS sequence"/>
</dbReference>
<dbReference type="InterPro" id="IPR001461">
    <property type="entry name" value="Aspartic_peptidase_A1"/>
</dbReference>
<feature type="region of interest" description="Disordered" evidence="13">
    <location>
        <begin position="464"/>
        <end position="548"/>
    </location>
</feature>
<feature type="active site" evidence="11">
    <location>
        <position position="178"/>
    </location>
</feature>
<feature type="compositionally biased region" description="Low complexity" evidence="13">
    <location>
        <begin position="500"/>
        <end position="514"/>
    </location>
</feature>
<dbReference type="PANTHER" id="PTHR47966">
    <property type="entry name" value="BETA-SITE APP-CLEAVING ENZYME, ISOFORM A-RELATED"/>
    <property type="match status" value="1"/>
</dbReference>
<dbReference type="FunFam" id="2.40.70.10:FF:000060">
    <property type="entry name" value="Aspartic-type endopeptidase ctsD"/>
    <property type="match status" value="1"/>
</dbReference>
<comment type="caution">
    <text evidence="16">The sequence shown here is derived from an EMBL/GenBank/DDBJ whole genome shotgun (WGS) entry which is preliminary data.</text>
</comment>
<keyword evidence="17" id="KW-1185">Reference proteome</keyword>
<dbReference type="InterPro" id="IPR021109">
    <property type="entry name" value="Peptidase_aspartic_dom_sf"/>
</dbReference>
<dbReference type="PRINTS" id="PR00792">
    <property type="entry name" value="PEPSIN"/>
</dbReference>
<dbReference type="InParanoid" id="A0A507AU19"/>
<evidence type="ECO:0000256" key="3">
    <source>
        <dbReference type="ARBA" id="ARBA00022475"/>
    </source>
</evidence>
<dbReference type="PANTHER" id="PTHR47966:SF75">
    <property type="entry name" value="ENDOPEPTIDASE (CTSD), PUTATIVE (AFU_ORTHOLOGUE AFUA_4G07040)-RELATED"/>
    <property type="match status" value="1"/>
</dbReference>
<keyword evidence="6" id="KW-0064">Aspartyl protease</keyword>
<feature type="compositionally biased region" description="Low complexity" evidence="13">
    <location>
        <begin position="525"/>
        <end position="541"/>
    </location>
</feature>
<dbReference type="PROSITE" id="PS51767">
    <property type="entry name" value="PEPTIDASE_A1"/>
    <property type="match status" value="1"/>
</dbReference>
<dbReference type="AlphaFoldDB" id="A0A507AU19"/>
<feature type="compositionally biased region" description="Polar residues" evidence="13">
    <location>
        <begin position="486"/>
        <end position="499"/>
    </location>
</feature>
<evidence type="ECO:0000259" key="15">
    <source>
        <dbReference type="PROSITE" id="PS51767"/>
    </source>
</evidence>
<keyword evidence="5 14" id="KW-0732">Signal</keyword>
<evidence type="ECO:0000256" key="4">
    <source>
        <dbReference type="ARBA" id="ARBA00022670"/>
    </source>
</evidence>
<keyword evidence="9" id="KW-0325">Glycoprotein</keyword>
<evidence type="ECO:0000256" key="1">
    <source>
        <dbReference type="ARBA" id="ARBA00004236"/>
    </source>
</evidence>
<evidence type="ECO:0000313" key="17">
    <source>
        <dbReference type="Proteomes" id="UP000319257"/>
    </source>
</evidence>
<evidence type="ECO:0000256" key="2">
    <source>
        <dbReference type="ARBA" id="ARBA00007447"/>
    </source>
</evidence>
<evidence type="ECO:0000256" key="6">
    <source>
        <dbReference type="ARBA" id="ARBA00022750"/>
    </source>
</evidence>
<feature type="disulfide bond" evidence="12">
    <location>
        <begin position="394"/>
        <end position="426"/>
    </location>
</feature>
<dbReference type="CDD" id="cd05471">
    <property type="entry name" value="pepsin_like"/>
    <property type="match status" value="1"/>
</dbReference>
<gene>
    <name evidence="16" type="ORF">E0L32_008024</name>
</gene>
<protein>
    <recommendedName>
        <fullName evidence="15">Peptidase A1 domain-containing protein</fullName>
    </recommendedName>
</protein>
<keyword evidence="10" id="KW-0449">Lipoprotein</keyword>
<feature type="signal peptide" evidence="14">
    <location>
        <begin position="1"/>
        <end position="19"/>
    </location>
</feature>
<keyword evidence="7" id="KW-0378">Hydrolase</keyword>
<evidence type="ECO:0000256" key="10">
    <source>
        <dbReference type="ARBA" id="ARBA00023288"/>
    </source>
</evidence>
<dbReference type="GO" id="GO:0006508">
    <property type="term" value="P:proteolysis"/>
    <property type="evidence" value="ECO:0007669"/>
    <property type="project" value="UniProtKB-KW"/>
</dbReference>
<comment type="similarity">
    <text evidence="2">Belongs to the peptidase A1 family.</text>
</comment>
<sequence>MLWTTILLQLALWVTSIQAFFPWFPNENGESGNIDAIKKSSRRADADGRVAEVRDASGQGLTLPLKQRKASVRPLPYSQIPCKTLVADLECNQSDQPRGAQVAQAADRLARKYAPAGVSKAREASSDLDKRQNQFKIVTAAAPTQSNSAGIAQDGGDISYFVQVGVGSKQTPMYMLLDSGAGTTWVMGSSCQTPACTMHSRFGPSDSTSLVASTKTFSIAYGSGKVVGSLASDTLSVAGMKATMSFGVADTTSDDFEHFPFDGILGLSMAKGATDNFLDMVKSEKLIGANMFAVSLNRNSDGPNNGEITFGATNPAKFTGDISYTPVSSDAHGDWAIPLDDFEFDGNKAGITGKLAYIDTGTSYVFGPSSDVAALHKQIPGAKSGDGVTYTVPCDNNKPITVIFSGVKYAISAKEWHSGPNGNGDCTSNIYGHEVVKGQWLLGDLFLKNVYAVFDMDQTRIGFAAKPQPTSSTSSSVPTSTAGSTNSNPQGSSTLSTMITPSPTTSKSGSSSTPADIPGLSGHETSATAAADASPAVATPTHKSPGEQLEGNRYVTMICMVVAIALAA</sequence>
<dbReference type="InterPro" id="IPR034164">
    <property type="entry name" value="Pepsin-like_dom"/>
</dbReference>
<accession>A0A507AU19</accession>
<dbReference type="GO" id="GO:0004190">
    <property type="term" value="F:aspartic-type endopeptidase activity"/>
    <property type="evidence" value="ECO:0007669"/>
    <property type="project" value="UniProtKB-KW"/>
</dbReference>
<evidence type="ECO:0000256" key="14">
    <source>
        <dbReference type="SAM" id="SignalP"/>
    </source>
</evidence>
<evidence type="ECO:0000256" key="13">
    <source>
        <dbReference type="SAM" id="MobiDB-lite"/>
    </source>
</evidence>
<dbReference type="Gene3D" id="2.40.70.10">
    <property type="entry name" value="Acid Proteases"/>
    <property type="match status" value="2"/>
</dbReference>
<dbReference type="FunFam" id="2.40.70.10:FF:000085">
    <property type="entry name" value="Aspartic-type endopeptidase (CtsD), putative"/>
    <property type="match status" value="1"/>
</dbReference>
<keyword evidence="3" id="KW-1003">Cell membrane</keyword>
<feature type="chain" id="PRO_5021252932" description="Peptidase A1 domain-containing protein" evidence="14">
    <location>
        <begin position="20"/>
        <end position="568"/>
    </location>
</feature>
<dbReference type="RefSeq" id="XP_030992698.1">
    <property type="nucleotide sequence ID" value="XM_031142833.1"/>
</dbReference>
<keyword evidence="4" id="KW-0645">Protease</keyword>
<evidence type="ECO:0000256" key="5">
    <source>
        <dbReference type="ARBA" id="ARBA00022729"/>
    </source>
</evidence>
<evidence type="ECO:0000256" key="12">
    <source>
        <dbReference type="PIRSR" id="PIRSR601461-2"/>
    </source>
</evidence>
<feature type="disulfide bond" evidence="12">
    <location>
        <begin position="191"/>
        <end position="196"/>
    </location>
</feature>
<evidence type="ECO:0000256" key="9">
    <source>
        <dbReference type="ARBA" id="ARBA00023180"/>
    </source>
</evidence>
<keyword evidence="8" id="KW-0472">Membrane</keyword>
<proteinExistence type="inferred from homology"/>
<evidence type="ECO:0000256" key="7">
    <source>
        <dbReference type="ARBA" id="ARBA00022801"/>
    </source>
</evidence>
<dbReference type="OrthoDB" id="660550at2759"/>
<dbReference type="STRING" id="1093900.A0A507AU19"/>
<evidence type="ECO:0000256" key="11">
    <source>
        <dbReference type="PIRSR" id="PIRSR601461-1"/>
    </source>
</evidence>
<reference evidence="16 17" key="1">
    <citation type="submission" date="2019-06" db="EMBL/GenBank/DDBJ databases">
        <title>Draft genome sequence of the filamentous fungus Phialemoniopsis curvata isolated from diesel fuel.</title>
        <authorList>
            <person name="Varaljay V.A."/>
            <person name="Lyon W.J."/>
            <person name="Crouch A.L."/>
            <person name="Drake C.E."/>
            <person name="Hollomon J.M."/>
            <person name="Nadeau L.J."/>
            <person name="Nunn H.S."/>
            <person name="Stevenson B.S."/>
            <person name="Bojanowski C.L."/>
            <person name="Crookes-Goodson W.J."/>
        </authorList>
    </citation>
    <scope>NUCLEOTIDE SEQUENCE [LARGE SCALE GENOMIC DNA]</scope>
    <source>
        <strain evidence="16 17">D216</strain>
    </source>
</reference>
<keyword evidence="12" id="KW-1015">Disulfide bond</keyword>
<feature type="compositionally biased region" description="Low complexity" evidence="13">
    <location>
        <begin position="470"/>
        <end position="485"/>
    </location>
</feature>
<evidence type="ECO:0000256" key="8">
    <source>
        <dbReference type="ARBA" id="ARBA00023136"/>
    </source>
</evidence>
<comment type="subcellular location">
    <subcellularLocation>
        <location evidence="1">Cell membrane</location>
    </subcellularLocation>
</comment>
<organism evidence="16 17">
    <name type="scientific">Thyridium curvatum</name>
    <dbReference type="NCBI Taxonomy" id="1093900"/>
    <lineage>
        <taxon>Eukaryota</taxon>
        <taxon>Fungi</taxon>
        <taxon>Dikarya</taxon>
        <taxon>Ascomycota</taxon>
        <taxon>Pezizomycotina</taxon>
        <taxon>Sordariomycetes</taxon>
        <taxon>Sordariomycetidae</taxon>
        <taxon>Thyridiales</taxon>
        <taxon>Thyridiaceae</taxon>
        <taxon>Thyridium</taxon>
    </lineage>
</organism>
<evidence type="ECO:0000313" key="16">
    <source>
        <dbReference type="EMBL" id="TPX10987.1"/>
    </source>
</evidence>
<dbReference type="Pfam" id="PF00026">
    <property type="entry name" value="Asp"/>
    <property type="match status" value="1"/>
</dbReference>